<evidence type="ECO:0008006" key="4">
    <source>
        <dbReference type="Google" id="ProtNLM"/>
    </source>
</evidence>
<keyword evidence="3" id="KW-1185">Reference proteome</keyword>
<sequence>MTPGSPRRTAAALAVLAIVALALGAGVLGLGALRAANTAGERSSAPSSSPAAPEPAPSTGTPSTGAPVALPSRPAASTAAPSTSGELGADDLPAQLPGGYQPTAVAGGAEAGFVGNGTHVRAKDLATVLDPLRVLRGADVFPRDLVVTEAVQGTYRQPQTGQVANVLLLTLDSPDQAARVARDSAGCATDAGRLEVERDGRRVRLTAFG</sequence>
<accession>A0ABP6V7U0</accession>
<dbReference type="EMBL" id="BAABBB010000009">
    <property type="protein sequence ID" value="GAA3528687.1"/>
    <property type="molecule type" value="Genomic_DNA"/>
</dbReference>
<evidence type="ECO:0000256" key="1">
    <source>
        <dbReference type="SAM" id="MobiDB-lite"/>
    </source>
</evidence>
<gene>
    <name evidence="2" type="ORF">GCM10022263_16610</name>
</gene>
<evidence type="ECO:0000313" key="3">
    <source>
        <dbReference type="Proteomes" id="UP001500301"/>
    </source>
</evidence>
<protein>
    <recommendedName>
        <fullName evidence="4">Sortase</fullName>
    </recommendedName>
</protein>
<reference evidence="3" key="1">
    <citation type="journal article" date="2019" name="Int. J. Syst. Evol. Microbiol.">
        <title>The Global Catalogue of Microorganisms (GCM) 10K type strain sequencing project: providing services to taxonomists for standard genome sequencing and annotation.</title>
        <authorList>
            <consortium name="The Broad Institute Genomics Platform"/>
            <consortium name="The Broad Institute Genome Sequencing Center for Infectious Disease"/>
            <person name="Wu L."/>
            <person name="Ma J."/>
        </authorList>
    </citation>
    <scope>NUCLEOTIDE SEQUENCE [LARGE SCALE GENOMIC DNA]</scope>
    <source>
        <strain evidence="3">JCM 17460</strain>
    </source>
</reference>
<dbReference type="RefSeq" id="WP_218233245.1">
    <property type="nucleotide sequence ID" value="NZ_BAABBB010000009.1"/>
</dbReference>
<name>A0ABP6V7U0_9ACTN</name>
<feature type="region of interest" description="Disordered" evidence="1">
    <location>
        <begin position="36"/>
        <end position="101"/>
    </location>
</feature>
<feature type="compositionally biased region" description="Low complexity" evidence="1">
    <location>
        <begin position="36"/>
        <end position="84"/>
    </location>
</feature>
<organism evidence="2 3">
    <name type="scientific">Nocardioides daeguensis</name>
    <dbReference type="NCBI Taxonomy" id="908359"/>
    <lineage>
        <taxon>Bacteria</taxon>
        <taxon>Bacillati</taxon>
        <taxon>Actinomycetota</taxon>
        <taxon>Actinomycetes</taxon>
        <taxon>Propionibacteriales</taxon>
        <taxon>Nocardioidaceae</taxon>
        <taxon>Nocardioides</taxon>
    </lineage>
</organism>
<comment type="caution">
    <text evidence="2">The sequence shown here is derived from an EMBL/GenBank/DDBJ whole genome shotgun (WGS) entry which is preliminary data.</text>
</comment>
<dbReference type="Proteomes" id="UP001500301">
    <property type="component" value="Unassembled WGS sequence"/>
</dbReference>
<proteinExistence type="predicted"/>
<evidence type="ECO:0000313" key="2">
    <source>
        <dbReference type="EMBL" id="GAA3528687.1"/>
    </source>
</evidence>